<dbReference type="InterPro" id="IPR008928">
    <property type="entry name" value="6-hairpin_glycosidase_sf"/>
</dbReference>
<keyword evidence="14" id="KW-1185">Reference proteome</keyword>
<dbReference type="GO" id="GO:0009272">
    <property type="term" value="P:fungal-type cell wall biogenesis"/>
    <property type="evidence" value="ECO:0007669"/>
    <property type="project" value="TreeGrafter"/>
</dbReference>
<dbReference type="InterPro" id="IPR014480">
    <property type="entry name" value="Mannan-1_6-alpha_mannosidase"/>
</dbReference>
<evidence type="ECO:0000256" key="5">
    <source>
        <dbReference type="ARBA" id="ARBA00022729"/>
    </source>
</evidence>
<evidence type="ECO:0000256" key="2">
    <source>
        <dbReference type="ARBA" id="ARBA00004308"/>
    </source>
</evidence>
<organism evidence="13 14">
    <name type="scientific">Sodiomyces alkalinus (strain CBS 110278 / VKM F-3762 / F11)</name>
    <name type="common">Alkaliphilic filamentous fungus</name>
    <dbReference type="NCBI Taxonomy" id="1314773"/>
    <lineage>
        <taxon>Eukaryota</taxon>
        <taxon>Fungi</taxon>
        <taxon>Dikarya</taxon>
        <taxon>Ascomycota</taxon>
        <taxon>Pezizomycotina</taxon>
        <taxon>Sordariomycetes</taxon>
        <taxon>Hypocreomycetidae</taxon>
        <taxon>Glomerellales</taxon>
        <taxon>Plectosphaerellaceae</taxon>
        <taxon>Sodiomyces</taxon>
    </lineage>
</organism>
<dbReference type="SUPFAM" id="SSF48208">
    <property type="entry name" value="Six-hairpin glycosidases"/>
    <property type="match status" value="1"/>
</dbReference>
<evidence type="ECO:0000256" key="8">
    <source>
        <dbReference type="ARBA" id="ARBA00023180"/>
    </source>
</evidence>
<feature type="transmembrane region" description="Helical" evidence="11">
    <location>
        <begin position="435"/>
        <end position="456"/>
    </location>
</feature>
<evidence type="ECO:0000256" key="3">
    <source>
        <dbReference type="ARBA" id="ARBA00009699"/>
    </source>
</evidence>
<dbReference type="GeneID" id="39581212"/>
<dbReference type="Proteomes" id="UP000272025">
    <property type="component" value="Unassembled WGS sequence"/>
</dbReference>
<evidence type="ECO:0000313" key="14">
    <source>
        <dbReference type="Proteomes" id="UP000272025"/>
    </source>
</evidence>
<evidence type="ECO:0000256" key="9">
    <source>
        <dbReference type="ARBA" id="ARBA00023295"/>
    </source>
</evidence>
<accession>A0A3N2PJ42</accession>
<dbReference type="GO" id="GO:0008496">
    <property type="term" value="F:mannan endo-1,6-alpha-mannosidase activity"/>
    <property type="evidence" value="ECO:0007669"/>
    <property type="project" value="UniProtKB-UniRule"/>
</dbReference>
<evidence type="ECO:0000256" key="11">
    <source>
        <dbReference type="SAM" id="Phobius"/>
    </source>
</evidence>
<keyword evidence="7 11" id="KW-0472">Membrane</keyword>
<keyword evidence="8" id="KW-0325">Glycoprotein</keyword>
<dbReference type="GO" id="GO:0016052">
    <property type="term" value="P:carbohydrate catabolic process"/>
    <property type="evidence" value="ECO:0007669"/>
    <property type="project" value="InterPro"/>
</dbReference>
<keyword evidence="6 10" id="KW-0378">Hydrolase</keyword>
<dbReference type="GO" id="GO:0012505">
    <property type="term" value="C:endomembrane system"/>
    <property type="evidence" value="ECO:0007669"/>
    <property type="project" value="UniProtKB-SubCell"/>
</dbReference>
<reference evidence="13 14" key="1">
    <citation type="journal article" date="2018" name="Mol. Ecol.">
        <title>The obligate alkalophilic soda-lake fungus Sodiomyces alkalinus has shifted to a protein diet.</title>
        <authorList>
            <person name="Grum-Grzhimaylo A.A."/>
            <person name="Falkoski D.L."/>
            <person name="van den Heuvel J."/>
            <person name="Valero-Jimenez C.A."/>
            <person name="Min B."/>
            <person name="Choi I.G."/>
            <person name="Lipzen A."/>
            <person name="Daum C.G."/>
            <person name="Aanen D.K."/>
            <person name="Tsang A."/>
            <person name="Henrissat B."/>
            <person name="Bilanenko E.N."/>
            <person name="de Vries R.P."/>
            <person name="van Kan J.A.L."/>
            <person name="Grigoriev I.V."/>
            <person name="Debets A.J.M."/>
        </authorList>
    </citation>
    <scope>NUCLEOTIDE SEQUENCE [LARGE SCALE GENOMIC DNA]</scope>
    <source>
        <strain evidence="13 14">F11</strain>
    </source>
</reference>
<evidence type="ECO:0000256" key="7">
    <source>
        <dbReference type="ARBA" id="ARBA00023136"/>
    </source>
</evidence>
<keyword evidence="11" id="KW-1133">Transmembrane helix</keyword>
<evidence type="ECO:0000256" key="4">
    <source>
        <dbReference type="ARBA" id="ARBA00012350"/>
    </source>
</evidence>
<dbReference type="Gene3D" id="1.50.10.20">
    <property type="match status" value="1"/>
</dbReference>
<evidence type="ECO:0000313" key="13">
    <source>
        <dbReference type="EMBL" id="ROT34561.1"/>
    </source>
</evidence>
<feature type="chain" id="PRO_5017955232" description="Mannan endo-1,6-alpha-mannosidase" evidence="12">
    <location>
        <begin position="20"/>
        <end position="457"/>
    </location>
</feature>
<sequence length="457" mass="50183">MRLFPILGVSSLLCNAARAIEVNFDDTQSVKDAASTIAFGLMSYYTGNNTGDVPGNLPDPYFWWKAGAMFGTMVDYWFLTGDPSHNEATMQALLHQRGENDDFMPKNQTLSLGNDDQGFWAMAAMSAAENNFPDPPDDMPQWLALVQAAFNQWVTRWDDRSCGGGLRWQIFFINGGFDYKNSISNGCFFNLAARLARFTGNQTYADWAQRVWDWEVATGLITDDFRVYDGVTVRDDNAAECPEMDTNQWSYNAGIFLHGAAVMYNVTGDDVWLARTRGLLDEAERRFFTEGVMSEQRCEPFGFCNLDQRSFKGYLARWMAGTAQVVPQTFDRIMALLRPNAEGAAAACSGDPVEGFRGMPGTACGLQWHPRGFFDGLVGVGEQMNALSAVMYTLIQPGRTAPVTAETGGSSRGDPGAGMEPHSWDMPAITTADQVAAGFLTSGIALSLVAGCIFMVK</sequence>
<comment type="similarity">
    <text evidence="3 10">Belongs to the glycosyl hydrolase 76 family.</text>
</comment>
<keyword evidence="9 10" id="KW-0326">Glycosidase</keyword>
<keyword evidence="5 12" id="KW-0732">Signal</keyword>
<proteinExistence type="inferred from homology"/>
<evidence type="ECO:0000256" key="10">
    <source>
        <dbReference type="PIRNR" id="PIRNR016302"/>
    </source>
</evidence>
<dbReference type="FunFam" id="1.50.10.20:FF:000006">
    <property type="entry name" value="Mannan endo-1,6-alpha-mannosidase"/>
    <property type="match status" value="1"/>
</dbReference>
<comment type="subcellular location">
    <subcellularLocation>
        <location evidence="2">Endomembrane system</location>
    </subcellularLocation>
</comment>
<dbReference type="PANTHER" id="PTHR12145:SF41">
    <property type="entry name" value="MANNAN ENDO-1,6-ALPHA-MANNOSIDASE"/>
    <property type="match status" value="1"/>
</dbReference>
<dbReference type="InterPro" id="IPR005198">
    <property type="entry name" value="Glyco_hydro_76"/>
</dbReference>
<dbReference type="STRING" id="1314773.A0A3N2PJ42"/>
<dbReference type="EMBL" id="ML119068">
    <property type="protein sequence ID" value="ROT34561.1"/>
    <property type="molecule type" value="Genomic_DNA"/>
</dbReference>
<dbReference type="OrthoDB" id="4187847at2759"/>
<evidence type="ECO:0000256" key="1">
    <source>
        <dbReference type="ARBA" id="ARBA00001452"/>
    </source>
</evidence>
<evidence type="ECO:0000256" key="12">
    <source>
        <dbReference type="SAM" id="SignalP"/>
    </source>
</evidence>
<keyword evidence="11" id="KW-0812">Transmembrane</keyword>
<dbReference type="PIRSF" id="PIRSF016302">
    <property type="entry name" value="Man_a_manosd"/>
    <property type="match status" value="1"/>
</dbReference>
<evidence type="ECO:0000256" key="6">
    <source>
        <dbReference type="ARBA" id="ARBA00022801"/>
    </source>
</evidence>
<gene>
    <name evidence="13" type="ORF">SODALDRAFT_337939</name>
</gene>
<feature type="signal peptide" evidence="12">
    <location>
        <begin position="1"/>
        <end position="19"/>
    </location>
</feature>
<dbReference type="AlphaFoldDB" id="A0A3N2PJ42"/>
<dbReference type="EC" id="3.2.1.101" evidence="4 10"/>
<name>A0A3N2PJ42_SODAK</name>
<dbReference type="Pfam" id="PF03663">
    <property type="entry name" value="Glyco_hydro_76"/>
    <property type="match status" value="1"/>
</dbReference>
<protein>
    <recommendedName>
        <fullName evidence="4 10">Mannan endo-1,6-alpha-mannosidase</fullName>
        <ecNumber evidence="4 10">3.2.1.101</ecNumber>
    </recommendedName>
</protein>
<dbReference type="PANTHER" id="PTHR12145">
    <property type="entry name" value="MANNAN ENDO-1,6-ALPHA-MANNOSIDASE DCW1"/>
    <property type="match status" value="1"/>
</dbReference>
<dbReference type="RefSeq" id="XP_028462367.1">
    <property type="nucleotide sequence ID" value="XM_028612734.1"/>
</dbReference>
<comment type="catalytic activity">
    <reaction evidence="1 10">
        <text>Random hydrolysis of (1-&gt;6)-alpha-D-mannosidic linkages in unbranched (1-&gt;6)-mannans.</text>
        <dbReference type="EC" id="3.2.1.101"/>
    </reaction>
</comment>